<evidence type="ECO:0000313" key="4">
    <source>
        <dbReference type="EMBL" id="OEH94140.1"/>
    </source>
</evidence>
<accession>A0A1E5LJ77</accession>
<feature type="transmembrane region" description="Helical" evidence="2">
    <location>
        <begin position="104"/>
        <end position="127"/>
    </location>
</feature>
<keyword evidence="2" id="KW-0472">Membrane</keyword>
<feature type="compositionally biased region" description="Low complexity" evidence="1">
    <location>
        <begin position="133"/>
        <end position="143"/>
    </location>
</feature>
<dbReference type="PANTHER" id="PTHR34475:SF1">
    <property type="entry name" value="CYTOSKELETON PROTEIN RODZ"/>
    <property type="match status" value="1"/>
</dbReference>
<reference evidence="4 5" key="1">
    <citation type="submission" date="2016-08" db="EMBL/GenBank/DDBJ databases">
        <title>Genome of Bacillus solimangrovi GH2-4.</title>
        <authorList>
            <person name="Lim S."/>
            <person name="Kim B.-C."/>
        </authorList>
    </citation>
    <scope>NUCLEOTIDE SEQUENCE [LARGE SCALE GENOMIC DNA]</scope>
    <source>
        <strain evidence="4 5">GH2-4</strain>
    </source>
</reference>
<feature type="domain" description="HTH cro/C1-type" evidence="3">
    <location>
        <begin position="7"/>
        <end position="68"/>
    </location>
</feature>
<dbReference type="SUPFAM" id="SSF47413">
    <property type="entry name" value="lambda repressor-like DNA-binding domains"/>
    <property type="match status" value="1"/>
</dbReference>
<name>A0A1E5LJ77_9BACI</name>
<evidence type="ECO:0000259" key="3">
    <source>
        <dbReference type="SMART" id="SM00530"/>
    </source>
</evidence>
<dbReference type="Pfam" id="PF13413">
    <property type="entry name" value="HTH_25"/>
    <property type="match status" value="1"/>
</dbReference>
<comment type="caution">
    <text evidence="4">The sequence shown here is derived from an EMBL/GenBank/DDBJ whole genome shotgun (WGS) entry which is preliminary data.</text>
</comment>
<feature type="region of interest" description="Disordered" evidence="1">
    <location>
        <begin position="133"/>
        <end position="209"/>
    </location>
</feature>
<dbReference type="InterPro" id="IPR025194">
    <property type="entry name" value="RodZ-like_C"/>
</dbReference>
<evidence type="ECO:0000256" key="1">
    <source>
        <dbReference type="SAM" id="MobiDB-lite"/>
    </source>
</evidence>
<keyword evidence="5" id="KW-1185">Reference proteome</keyword>
<organism evidence="4 5">
    <name type="scientific">Bacillus solimangrovi</name>
    <dbReference type="NCBI Taxonomy" id="1305675"/>
    <lineage>
        <taxon>Bacteria</taxon>
        <taxon>Bacillati</taxon>
        <taxon>Bacillota</taxon>
        <taxon>Bacilli</taxon>
        <taxon>Bacillales</taxon>
        <taxon>Bacillaceae</taxon>
        <taxon>Bacillus</taxon>
    </lineage>
</organism>
<dbReference type="STRING" id="1305675.BFG57_09855"/>
<dbReference type="PANTHER" id="PTHR34475">
    <property type="match status" value="1"/>
</dbReference>
<feature type="compositionally biased region" description="Acidic residues" evidence="1">
    <location>
        <begin position="184"/>
        <end position="193"/>
    </location>
</feature>
<keyword evidence="2" id="KW-0812">Transmembrane</keyword>
<dbReference type="Proteomes" id="UP000095209">
    <property type="component" value="Unassembled WGS sequence"/>
</dbReference>
<keyword evidence="2" id="KW-1133">Transmembrane helix</keyword>
<dbReference type="GO" id="GO:0003677">
    <property type="term" value="F:DNA binding"/>
    <property type="evidence" value="ECO:0007669"/>
    <property type="project" value="InterPro"/>
</dbReference>
<dbReference type="InterPro" id="IPR001387">
    <property type="entry name" value="Cro/C1-type_HTH"/>
</dbReference>
<dbReference type="Gene3D" id="1.10.260.40">
    <property type="entry name" value="lambda repressor-like DNA-binding domains"/>
    <property type="match status" value="1"/>
</dbReference>
<dbReference type="SMART" id="SM00530">
    <property type="entry name" value="HTH_XRE"/>
    <property type="match status" value="1"/>
</dbReference>
<dbReference type="InterPro" id="IPR010982">
    <property type="entry name" value="Lambda_DNA-bd_dom_sf"/>
</dbReference>
<gene>
    <name evidence="4" type="ORF">BFG57_09855</name>
</gene>
<dbReference type="InterPro" id="IPR050400">
    <property type="entry name" value="Bact_Cytoskel_RodZ"/>
</dbReference>
<dbReference type="EMBL" id="MJEH01000005">
    <property type="protein sequence ID" value="OEH94140.1"/>
    <property type="molecule type" value="Genomic_DNA"/>
</dbReference>
<dbReference type="Pfam" id="PF13464">
    <property type="entry name" value="RodZ_C"/>
    <property type="match status" value="1"/>
</dbReference>
<proteinExistence type="predicted"/>
<evidence type="ECO:0000313" key="5">
    <source>
        <dbReference type="Proteomes" id="UP000095209"/>
    </source>
</evidence>
<protein>
    <recommendedName>
        <fullName evidence="3">HTH cro/C1-type domain-containing protein</fullName>
    </recommendedName>
</protein>
<dbReference type="CDD" id="cd00093">
    <property type="entry name" value="HTH_XRE"/>
    <property type="match status" value="1"/>
</dbReference>
<feature type="compositionally biased region" description="Polar residues" evidence="1">
    <location>
        <begin position="200"/>
        <end position="209"/>
    </location>
</feature>
<sequence>MSELGQRLRQARAERNLTLEQLQNTTKIQKRYLEAIEAGKFDVMPGNFYARAFLKQYAEAVGLDPEQLFHEFATEIPRADDEVPERMTRIKREQKAVSTRGSKFLSFLPTILVIVLILAIALSFWFFNQNKPSNSGSVSEESGSGVGGYEEGITLPSQEEPEVEKPKVDENGAGSEEPVTPVPDEQETDEPATDEMQLEKINQTDGKTPLTTYKLTGTDKFEITLTANKPEGRSYIGVKSNKGKSYFAQELNKGLSKTFDLSSEEEVELNIGRTIDIDILVNGQPLPYAFPATENVHQKIMIQFVKK</sequence>
<dbReference type="AlphaFoldDB" id="A0A1E5LJ77"/>
<evidence type="ECO:0000256" key="2">
    <source>
        <dbReference type="SAM" id="Phobius"/>
    </source>
</evidence>